<evidence type="ECO:0000256" key="2">
    <source>
        <dbReference type="ARBA" id="ARBA00022823"/>
    </source>
</evidence>
<evidence type="ECO:0000256" key="1">
    <source>
        <dbReference type="ARBA" id="ARBA00009249"/>
    </source>
</evidence>
<evidence type="ECO:0000256" key="3">
    <source>
        <dbReference type="HAMAP-Rule" id="MF_00272"/>
    </source>
</evidence>
<dbReference type="PANTHER" id="PTHR11715:SF3">
    <property type="entry name" value="GLYCINE CLEAVAGE SYSTEM H PROTEIN-RELATED"/>
    <property type="match status" value="1"/>
</dbReference>
<dbReference type="RefSeq" id="WP_201093203.1">
    <property type="nucleotide sequence ID" value="NZ_CP067393.1"/>
</dbReference>
<dbReference type="Gene3D" id="2.40.50.100">
    <property type="match status" value="1"/>
</dbReference>
<comment type="similarity">
    <text evidence="1 3">Belongs to the GcvH family.</text>
</comment>
<comment type="subunit">
    <text evidence="3">The glycine cleavage system is composed of four proteins: P, T, L and H.</text>
</comment>
<keyword evidence="7" id="KW-1185">Reference proteome</keyword>
<dbReference type="GO" id="GO:0005829">
    <property type="term" value="C:cytosol"/>
    <property type="evidence" value="ECO:0007669"/>
    <property type="project" value="TreeGrafter"/>
</dbReference>
<organism evidence="6 7">
    <name type="scientific">Entomomonas asaccharolytica</name>
    <dbReference type="NCBI Taxonomy" id="2785331"/>
    <lineage>
        <taxon>Bacteria</taxon>
        <taxon>Pseudomonadati</taxon>
        <taxon>Pseudomonadota</taxon>
        <taxon>Gammaproteobacteria</taxon>
        <taxon>Pseudomonadales</taxon>
        <taxon>Pseudomonadaceae</taxon>
        <taxon>Entomomonas</taxon>
    </lineage>
</organism>
<dbReference type="InterPro" id="IPR017453">
    <property type="entry name" value="GCV_H_sub"/>
</dbReference>
<dbReference type="KEGG" id="eaz:JHT90_01425"/>
<comment type="cofactor">
    <cofactor evidence="3">
        <name>(R)-lipoate</name>
        <dbReference type="ChEBI" id="CHEBI:83088"/>
    </cofactor>
    <text evidence="3">Binds 1 lipoyl cofactor covalently.</text>
</comment>
<evidence type="ECO:0000256" key="4">
    <source>
        <dbReference type="PIRSR" id="PIRSR617453-50"/>
    </source>
</evidence>
<dbReference type="InterPro" id="IPR002930">
    <property type="entry name" value="GCV_H"/>
</dbReference>
<dbReference type="AlphaFoldDB" id="A0A974NGA0"/>
<evidence type="ECO:0000313" key="7">
    <source>
        <dbReference type="Proteomes" id="UP000595278"/>
    </source>
</evidence>
<protein>
    <recommendedName>
        <fullName evidence="3">Glycine cleavage system H protein</fullName>
    </recommendedName>
</protein>
<comment type="function">
    <text evidence="3">The glycine cleavage system catalyzes the degradation of glycine. The H protein shuttles the methylamine group of glycine from the P protein to the T protein.</text>
</comment>
<dbReference type="GO" id="GO:0019464">
    <property type="term" value="P:glycine decarboxylation via glycine cleavage system"/>
    <property type="evidence" value="ECO:0007669"/>
    <property type="project" value="UniProtKB-UniRule"/>
</dbReference>
<sequence>MSNIPKVLRYTESHSWVGVLEDDILMVGITDYAQNSLGDIVFVELPEDGMHYQQDQQIGMIESVKTSSDIYAPVTGKVVEVNQQLADNPELINDDPYTAWIYKILPASLVEVEQLLKAQDYQDLIGE</sequence>
<dbReference type="Proteomes" id="UP000595278">
    <property type="component" value="Chromosome"/>
</dbReference>
<dbReference type="InterPro" id="IPR011053">
    <property type="entry name" value="Single_hybrid_motif"/>
</dbReference>
<keyword evidence="2 3" id="KW-0450">Lipoyl</keyword>
<accession>A0A974NGA0</accession>
<dbReference type="SUPFAM" id="SSF51230">
    <property type="entry name" value="Single hybrid motif"/>
    <property type="match status" value="1"/>
</dbReference>
<dbReference type="Pfam" id="PF01597">
    <property type="entry name" value="GCV_H"/>
    <property type="match status" value="1"/>
</dbReference>
<proteinExistence type="inferred from homology"/>
<name>A0A974NGA0_9GAMM</name>
<dbReference type="GO" id="GO:0009249">
    <property type="term" value="P:protein lipoylation"/>
    <property type="evidence" value="ECO:0007669"/>
    <property type="project" value="TreeGrafter"/>
</dbReference>
<dbReference type="NCBIfam" id="TIGR00527">
    <property type="entry name" value="gcvH"/>
    <property type="match status" value="1"/>
</dbReference>
<dbReference type="CDD" id="cd06848">
    <property type="entry name" value="GCS_H"/>
    <property type="match status" value="1"/>
</dbReference>
<dbReference type="GO" id="GO:0005960">
    <property type="term" value="C:glycine cleavage complex"/>
    <property type="evidence" value="ECO:0007669"/>
    <property type="project" value="InterPro"/>
</dbReference>
<dbReference type="PANTHER" id="PTHR11715">
    <property type="entry name" value="GLYCINE CLEAVAGE SYSTEM H PROTEIN"/>
    <property type="match status" value="1"/>
</dbReference>
<feature type="domain" description="Lipoyl-binding" evidence="5">
    <location>
        <begin position="24"/>
        <end position="105"/>
    </location>
</feature>
<evidence type="ECO:0000313" key="6">
    <source>
        <dbReference type="EMBL" id="QQP85947.1"/>
    </source>
</evidence>
<reference evidence="6 7" key="1">
    <citation type="submission" date="2021-01" db="EMBL/GenBank/DDBJ databases">
        <title>Entomomonas sp. F2A isolated from a house cricket (Acheta domesticus).</title>
        <authorList>
            <person name="Spergser J."/>
            <person name="Busse H.-J."/>
        </authorList>
    </citation>
    <scope>NUCLEOTIDE SEQUENCE [LARGE SCALE GENOMIC DNA]</scope>
    <source>
        <strain evidence="6 7">F2A</strain>
    </source>
</reference>
<dbReference type="NCBIfam" id="NF002270">
    <property type="entry name" value="PRK01202.1"/>
    <property type="match status" value="1"/>
</dbReference>
<dbReference type="InterPro" id="IPR000089">
    <property type="entry name" value="Biotin_lipoyl"/>
</dbReference>
<dbReference type="EMBL" id="CP067393">
    <property type="protein sequence ID" value="QQP85947.1"/>
    <property type="molecule type" value="Genomic_DNA"/>
</dbReference>
<dbReference type="PROSITE" id="PS50968">
    <property type="entry name" value="BIOTINYL_LIPOYL"/>
    <property type="match status" value="1"/>
</dbReference>
<gene>
    <name evidence="3 6" type="primary">gcvH</name>
    <name evidence="6" type="ORF">JHT90_01425</name>
</gene>
<feature type="modified residue" description="N6-lipoyllysine" evidence="3 4">
    <location>
        <position position="65"/>
    </location>
</feature>
<dbReference type="InterPro" id="IPR033753">
    <property type="entry name" value="GCV_H/Fam206"/>
</dbReference>
<dbReference type="HAMAP" id="MF_00272">
    <property type="entry name" value="GcvH"/>
    <property type="match status" value="1"/>
</dbReference>
<evidence type="ECO:0000259" key="5">
    <source>
        <dbReference type="PROSITE" id="PS50968"/>
    </source>
</evidence>